<proteinExistence type="predicted"/>
<dbReference type="InterPro" id="IPR016181">
    <property type="entry name" value="Acyl_CoA_acyltransferase"/>
</dbReference>
<dbReference type="PROSITE" id="PS51186">
    <property type="entry name" value="GNAT"/>
    <property type="match status" value="1"/>
</dbReference>
<dbReference type="InterPro" id="IPR000182">
    <property type="entry name" value="GNAT_dom"/>
</dbReference>
<dbReference type="RefSeq" id="WP_061260403.1">
    <property type="nucleotide sequence ID" value="NZ_JBFALK010000032.1"/>
</dbReference>
<gene>
    <name evidence="2" type="ORF">AB0I59_38970</name>
</gene>
<dbReference type="Gene3D" id="3.40.630.30">
    <property type="match status" value="1"/>
</dbReference>
<keyword evidence="3" id="KW-1185">Reference proteome</keyword>
<dbReference type="EMBL" id="JBFALK010000032">
    <property type="protein sequence ID" value="MEV0974609.1"/>
    <property type="molecule type" value="Genomic_DNA"/>
</dbReference>
<organism evidence="2 3">
    <name type="scientific">Microtetraspora glauca</name>
    <dbReference type="NCBI Taxonomy" id="1996"/>
    <lineage>
        <taxon>Bacteria</taxon>
        <taxon>Bacillati</taxon>
        <taxon>Actinomycetota</taxon>
        <taxon>Actinomycetes</taxon>
        <taxon>Streptosporangiales</taxon>
        <taxon>Streptosporangiaceae</taxon>
        <taxon>Microtetraspora</taxon>
    </lineage>
</organism>
<feature type="domain" description="N-acetyltransferase" evidence="1">
    <location>
        <begin position="90"/>
        <end position="235"/>
    </location>
</feature>
<dbReference type="Proteomes" id="UP001551675">
    <property type="component" value="Unassembled WGS sequence"/>
</dbReference>
<comment type="caution">
    <text evidence="2">The sequence shown here is derived from an EMBL/GenBank/DDBJ whole genome shotgun (WGS) entry which is preliminary data.</text>
</comment>
<protein>
    <submittedName>
        <fullName evidence="2">GNAT family N-acetyltransferase</fullName>
    </submittedName>
</protein>
<evidence type="ECO:0000259" key="1">
    <source>
        <dbReference type="PROSITE" id="PS51186"/>
    </source>
</evidence>
<name>A0ABV3GSM0_MICGL</name>
<dbReference type="Pfam" id="PF00583">
    <property type="entry name" value="Acetyltransf_1"/>
    <property type="match status" value="1"/>
</dbReference>
<sequence length="235" mass="25801">MDERRQVMANAVSYVEGVRDGRPWADMVEVVGPDPVEVIMSGMRGWAVSAPPELSEELLARGARLLRHAHVMFFDLKDADPAEVEAPEGFRFVPCDRDPEQVFPAVRAAYPPGHPDHRSDRDVEREREELTKLLEGRLIGQVLPCSVLVVDADDTVVAGVVVNDMRGQPWISQVFRHPVSGPRGIGALALRAVQVRAARDGLAGLGLAVSHTNPARRIYDRLGFVVTETSMTVVV</sequence>
<reference evidence="2 3" key="1">
    <citation type="submission" date="2024-06" db="EMBL/GenBank/DDBJ databases">
        <title>The Natural Products Discovery Center: Release of the First 8490 Sequenced Strains for Exploring Actinobacteria Biosynthetic Diversity.</title>
        <authorList>
            <person name="Kalkreuter E."/>
            <person name="Kautsar S.A."/>
            <person name="Yang D."/>
            <person name="Bader C.D."/>
            <person name="Teijaro C.N."/>
            <person name="Fluegel L."/>
            <person name="Davis C.M."/>
            <person name="Simpson J.R."/>
            <person name="Lauterbach L."/>
            <person name="Steele A.D."/>
            <person name="Gui C."/>
            <person name="Meng S."/>
            <person name="Li G."/>
            <person name="Viehrig K."/>
            <person name="Ye F."/>
            <person name="Su P."/>
            <person name="Kiefer A.F."/>
            <person name="Nichols A."/>
            <person name="Cepeda A.J."/>
            <person name="Yan W."/>
            <person name="Fan B."/>
            <person name="Jiang Y."/>
            <person name="Adhikari A."/>
            <person name="Zheng C.-J."/>
            <person name="Schuster L."/>
            <person name="Cowan T.M."/>
            <person name="Smanski M.J."/>
            <person name="Chevrette M.G."/>
            <person name="De Carvalho L.P.S."/>
            <person name="Shen B."/>
        </authorList>
    </citation>
    <scope>NUCLEOTIDE SEQUENCE [LARGE SCALE GENOMIC DNA]</scope>
    <source>
        <strain evidence="2 3">NPDC050100</strain>
    </source>
</reference>
<dbReference type="SUPFAM" id="SSF55729">
    <property type="entry name" value="Acyl-CoA N-acyltransferases (Nat)"/>
    <property type="match status" value="1"/>
</dbReference>
<accession>A0ABV3GSM0</accession>
<evidence type="ECO:0000313" key="2">
    <source>
        <dbReference type="EMBL" id="MEV0974609.1"/>
    </source>
</evidence>
<evidence type="ECO:0000313" key="3">
    <source>
        <dbReference type="Proteomes" id="UP001551675"/>
    </source>
</evidence>